<dbReference type="EMBL" id="AHPN01000001">
    <property type="protein sequence ID" value="EIK62472.1"/>
    <property type="molecule type" value="Genomic_DNA"/>
</dbReference>
<dbReference type="RefSeq" id="WP_003193439.1">
    <property type="nucleotide sequence ID" value="NZ_CM001513.1"/>
</dbReference>
<dbReference type="PATRIC" id="fig|1038924.3.peg.3886"/>
<dbReference type="HOGENOM" id="CLU_053856_0_0_6"/>
<accession>I4KCN2</accession>
<name>I4KCN2_9PSED</name>
<dbReference type="AlphaFoldDB" id="I4KCN2"/>
<comment type="caution">
    <text evidence="1">The sequence shown here is derived from an EMBL/GenBank/DDBJ whole genome shotgun (WGS) entry which is preliminary data.</text>
</comment>
<gene>
    <name evidence="1" type="ORF">PflSS101_4037</name>
</gene>
<evidence type="ECO:0000313" key="2">
    <source>
        <dbReference type="Proteomes" id="UP000003213"/>
    </source>
</evidence>
<sequence length="333" mass="38857">MSKRTTYTSLSQSDIAIQIERLLQAIEDTTIPAFRVTQLRPGQERVQTTRLSKYFDHIQQMVGLFDDRYPYDYSEHLHVFRQACQDIGLELSPMGLTCLNKGETRYLSTGETLNTLTDRIRQLTGGKRYQRGKVDRRYQARDKQTKITEYVDRVLDRYSRTVVVRVDLHYLSVVQARLRVEDAFADQKRLVREIERNSIFDHLTGYICSVEQGEDRGYHIHAAFFFNGAEVRSDFHKARQIGQLWEQITRGQGYCHSCNDYKDGYGDELGIGVIRRDDLDIRPKIHYAMRYLGKDTQYPRLKPVGARCLRKGQAKKSSWVTNQPIARQELDTD</sequence>
<reference evidence="1 2" key="1">
    <citation type="journal article" date="2012" name="PLoS Genet.">
        <title>Comparative Genomics of Plant-Associated Pseudomonas spp.: Insights into Diversity and Inheritance of Traits Involved in Multitrophic Interactions.</title>
        <authorList>
            <person name="Loper J.E."/>
            <person name="Hassan K.A."/>
            <person name="Mavrodi D.V."/>
            <person name="Davis E.W.II."/>
            <person name="Lim C.K."/>
            <person name="Shaffer B.T."/>
            <person name="Elbourne L.D."/>
            <person name="Stockwell V.O."/>
            <person name="Hartney S.L."/>
            <person name="Breakwell K."/>
            <person name="Henkels M.D."/>
            <person name="Tetu S.G."/>
            <person name="Rangel L.I."/>
            <person name="Kidarsa T.A."/>
            <person name="Wilson N.L."/>
            <person name="van de Mortel J.E."/>
            <person name="Song C."/>
            <person name="Blumhagen R."/>
            <person name="Radune D."/>
            <person name="Hostetler J.B."/>
            <person name="Brinkac L.M."/>
            <person name="Durkin A.S."/>
            <person name="Kluepfel D.A."/>
            <person name="Wechter W.P."/>
            <person name="Anderson A.J."/>
            <person name="Kim Y.C."/>
            <person name="Pierson L.S.III."/>
            <person name="Pierson E.A."/>
            <person name="Lindow S.E."/>
            <person name="Kobayashi D.Y."/>
            <person name="Raaijmakers J.M."/>
            <person name="Weller D.M."/>
            <person name="Thomashow L.S."/>
            <person name="Allen A.E."/>
            <person name="Paulsen I.T."/>
        </authorList>
    </citation>
    <scope>NUCLEOTIDE SEQUENCE [LARGE SCALE GENOMIC DNA]</scope>
    <source>
        <strain evidence="1 2">SS101</strain>
    </source>
</reference>
<evidence type="ECO:0000313" key="1">
    <source>
        <dbReference type="EMBL" id="EIK62472.1"/>
    </source>
</evidence>
<organism evidence="1 2">
    <name type="scientific">Pseudomonas lactis</name>
    <dbReference type="NCBI Taxonomy" id="1615674"/>
    <lineage>
        <taxon>Bacteria</taxon>
        <taxon>Pseudomonadati</taxon>
        <taxon>Pseudomonadota</taxon>
        <taxon>Gammaproteobacteria</taxon>
        <taxon>Pseudomonadales</taxon>
        <taxon>Pseudomonadaceae</taxon>
        <taxon>Pseudomonas</taxon>
    </lineage>
</organism>
<proteinExistence type="predicted"/>
<evidence type="ECO:0008006" key="3">
    <source>
        <dbReference type="Google" id="ProtNLM"/>
    </source>
</evidence>
<protein>
    <recommendedName>
        <fullName evidence="3">Inovirus Gp2 family protein</fullName>
    </recommendedName>
</protein>
<dbReference type="Proteomes" id="UP000003213">
    <property type="component" value="Chromosome"/>
</dbReference>